<dbReference type="GeneID" id="302999102"/>
<reference evidence="2" key="2">
    <citation type="submission" date="2011-04" db="EMBL/GenBank/DDBJ databases">
        <title>The complete genome of chromosome of Treponema succinifaciens DSM 2489.</title>
        <authorList>
            <person name="Lucas S."/>
            <person name="Copeland A."/>
            <person name="Lapidus A."/>
            <person name="Bruce D."/>
            <person name="Goodwin L."/>
            <person name="Pitluck S."/>
            <person name="Peters L."/>
            <person name="Kyrpides N."/>
            <person name="Mavromatis K."/>
            <person name="Ivanova N."/>
            <person name="Ovchinnikova G."/>
            <person name="Teshima H."/>
            <person name="Detter J.C."/>
            <person name="Tapia R."/>
            <person name="Han C."/>
            <person name="Land M."/>
            <person name="Hauser L."/>
            <person name="Markowitz V."/>
            <person name="Cheng J.-F."/>
            <person name="Hugenholtz P."/>
            <person name="Woyke T."/>
            <person name="Wu D."/>
            <person name="Gronow S."/>
            <person name="Wellnitz S."/>
            <person name="Brambilla E."/>
            <person name="Klenk H.-P."/>
            <person name="Eisen J.A."/>
        </authorList>
    </citation>
    <scope>NUCLEOTIDE SEQUENCE [LARGE SCALE GENOMIC DNA]</scope>
    <source>
        <strain evidence="2">ATCC 33096 / DSM 2489 / 6091</strain>
    </source>
</reference>
<dbReference type="KEGG" id="tsu:Tresu_1975"/>
<proteinExistence type="predicted"/>
<dbReference type="HOGENOM" id="CLU_2811209_0_0_12"/>
<keyword evidence="2" id="KW-1185">Reference proteome</keyword>
<organism evidence="1 2">
    <name type="scientific">Treponema succinifaciens (strain ATCC 33096 / DSM 2489 / 6091)</name>
    <dbReference type="NCBI Taxonomy" id="869209"/>
    <lineage>
        <taxon>Bacteria</taxon>
        <taxon>Pseudomonadati</taxon>
        <taxon>Spirochaetota</taxon>
        <taxon>Spirochaetia</taxon>
        <taxon>Spirochaetales</taxon>
        <taxon>Treponemataceae</taxon>
        <taxon>Treponema</taxon>
    </lineage>
</organism>
<protein>
    <submittedName>
        <fullName evidence="1">Uncharacterized protein</fullName>
    </submittedName>
</protein>
<dbReference type="RefSeq" id="WP_013702111.1">
    <property type="nucleotide sequence ID" value="NC_015385.1"/>
</dbReference>
<evidence type="ECO:0000313" key="1">
    <source>
        <dbReference type="EMBL" id="AEB14853.1"/>
    </source>
</evidence>
<dbReference type="STRING" id="869209.Tresu_1975"/>
<sequence>MTDFHVHIGQYEKAYYYADRVFSVLKKNGVDEVYFSSTTSCIFCKESTNIRFSEHERKNAPSASTLY</sequence>
<name>F2NTD0_TRES6</name>
<dbReference type="AlphaFoldDB" id="F2NTD0"/>
<dbReference type="EMBL" id="CP002631">
    <property type="protein sequence ID" value="AEB14853.1"/>
    <property type="molecule type" value="Genomic_DNA"/>
</dbReference>
<dbReference type="OrthoDB" id="9771932at2"/>
<reference evidence="1 2" key="1">
    <citation type="journal article" date="2011" name="Stand. Genomic Sci.">
        <title>Complete genome sequence of Treponema succinifaciens type strain (6091).</title>
        <authorList>
            <person name="Han C."/>
            <person name="Gronow S."/>
            <person name="Teshima H."/>
            <person name="Lapidus A."/>
            <person name="Nolan M."/>
            <person name="Lucas S."/>
            <person name="Hammon N."/>
            <person name="Deshpande S."/>
            <person name="Cheng J.F."/>
            <person name="Zeytun A."/>
            <person name="Tapia R."/>
            <person name="Goodwin L."/>
            <person name="Pitluck S."/>
            <person name="Liolios K."/>
            <person name="Pagani I."/>
            <person name="Ivanova N."/>
            <person name="Mavromatis K."/>
            <person name="Mikhailova N."/>
            <person name="Huntemann M."/>
            <person name="Pati A."/>
            <person name="Chen A."/>
            <person name="Palaniappan K."/>
            <person name="Land M."/>
            <person name="Hauser L."/>
            <person name="Brambilla E.M."/>
            <person name="Rohde M."/>
            <person name="Goker M."/>
            <person name="Woyke T."/>
            <person name="Bristow J."/>
            <person name="Eisen J.A."/>
            <person name="Markowitz V."/>
            <person name="Hugenholtz P."/>
            <person name="Kyrpides N.C."/>
            <person name="Klenk H.P."/>
            <person name="Detter J.C."/>
        </authorList>
    </citation>
    <scope>NUCLEOTIDE SEQUENCE [LARGE SCALE GENOMIC DNA]</scope>
    <source>
        <strain evidence="2">ATCC 33096 / DSM 2489 / 6091</strain>
    </source>
</reference>
<dbReference type="Proteomes" id="UP000006852">
    <property type="component" value="Chromosome"/>
</dbReference>
<accession>F2NTD0</accession>
<evidence type="ECO:0000313" key="2">
    <source>
        <dbReference type="Proteomes" id="UP000006852"/>
    </source>
</evidence>
<gene>
    <name evidence="1" type="ordered locus">Tresu_1975</name>
</gene>